<evidence type="ECO:0000313" key="1">
    <source>
        <dbReference type="EMBL" id="RUS89729.1"/>
    </source>
</evidence>
<sequence length="101" mass="11337">MALHQSYTCYSQLQTHTSLISTCIQLHNSFVAIFMCVVDLLSLDCFHLLPSVSSRKSLYKLQHSISLTLYKHDLEWQGQVSQGNADPVLISTLISQPDNIA</sequence>
<dbReference type="EMBL" id="RQTK01000049">
    <property type="protein sequence ID" value="RUS89729.1"/>
    <property type="molecule type" value="Genomic_DNA"/>
</dbReference>
<protein>
    <submittedName>
        <fullName evidence="1">Uncharacterized protein</fullName>
    </submittedName>
</protein>
<comment type="caution">
    <text evidence="1">The sequence shown here is derived from an EMBL/GenBank/DDBJ whole genome shotgun (WGS) entry which is preliminary data.</text>
</comment>
<dbReference type="Proteomes" id="UP000271974">
    <property type="component" value="Unassembled WGS sequence"/>
</dbReference>
<proteinExistence type="predicted"/>
<name>A0A433U7B6_ELYCH</name>
<accession>A0A433U7B6</accession>
<organism evidence="1 2">
    <name type="scientific">Elysia chlorotica</name>
    <name type="common">Eastern emerald elysia</name>
    <name type="synonym">Sea slug</name>
    <dbReference type="NCBI Taxonomy" id="188477"/>
    <lineage>
        <taxon>Eukaryota</taxon>
        <taxon>Metazoa</taxon>
        <taxon>Spiralia</taxon>
        <taxon>Lophotrochozoa</taxon>
        <taxon>Mollusca</taxon>
        <taxon>Gastropoda</taxon>
        <taxon>Heterobranchia</taxon>
        <taxon>Euthyneura</taxon>
        <taxon>Panpulmonata</taxon>
        <taxon>Sacoglossa</taxon>
        <taxon>Placobranchoidea</taxon>
        <taxon>Plakobranchidae</taxon>
        <taxon>Elysia</taxon>
    </lineage>
</organism>
<gene>
    <name evidence="1" type="ORF">EGW08_002547</name>
</gene>
<evidence type="ECO:0000313" key="2">
    <source>
        <dbReference type="Proteomes" id="UP000271974"/>
    </source>
</evidence>
<reference evidence="1 2" key="1">
    <citation type="submission" date="2019-01" db="EMBL/GenBank/DDBJ databases">
        <title>A draft genome assembly of the solar-powered sea slug Elysia chlorotica.</title>
        <authorList>
            <person name="Cai H."/>
            <person name="Li Q."/>
            <person name="Fang X."/>
            <person name="Li J."/>
            <person name="Curtis N.E."/>
            <person name="Altenburger A."/>
            <person name="Shibata T."/>
            <person name="Feng M."/>
            <person name="Maeda T."/>
            <person name="Schwartz J.A."/>
            <person name="Shigenobu S."/>
            <person name="Lundholm N."/>
            <person name="Nishiyama T."/>
            <person name="Yang H."/>
            <person name="Hasebe M."/>
            <person name="Li S."/>
            <person name="Pierce S.K."/>
            <person name="Wang J."/>
        </authorList>
    </citation>
    <scope>NUCLEOTIDE SEQUENCE [LARGE SCALE GENOMIC DNA]</scope>
    <source>
        <strain evidence="1">EC2010</strain>
        <tissue evidence="1">Whole organism of an adult</tissue>
    </source>
</reference>
<keyword evidence="2" id="KW-1185">Reference proteome</keyword>
<dbReference type="AlphaFoldDB" id="A0A433U7B6"/>